<evidence type="ECO:0000313" key="3">
    <source>
        <dbReference type="Proteomes" id="UP000182661"/>
    </source>
</evidence>
<dbReference type="SUPFAM" id="SSF55729">
    <property type="entry name" value="Acyl-CoA N-acyltransferases (Nat)"/>
    <property type="match status" value="1"/>
</dbReference>
<protein>
    <submittedName>
        <fullName evidence="2">Cellulose biosynthesis protein CelD</fullName>
    </submittedName>
</protein>
<dbReference type="EMBL" id="LSRP01000013">
    <property type="protein sequence ID" value="OJG00790.1"/>
    <property type="molecule type" value="Genomic_DNA"/>
</dbReference>
<dbReference type="Gene3D" id="3.40.630.30">
    <property type="match status" value="1"/>
</dbReference>
<name>A0A657M1Z6_9HYPH</name>
<organism evidence="2 3">
    <name type="scientific">Pararhizobium antarcticum</name>
    <dbReference type="NCBI Taxonomy" id="1798805"/>
    <lineage>
        <taxon>Bacteria</taxon>
        <taxon>Pseudomonadati</taxon>
        <taxon>Pseudomonadota</taxon>
        <taxon>Alphaproteobacteria</taxon>
        <taxon>Hyphomicrobiales</taxon>
        <taxon>Rhizobiaceae</taxon>
        <taxon>Rhizobium/Agrobacterium group</taxon>
        <taxon>Pararhizobium</taxon>
    </lineage>
</organism>
<dbReference type="AlphaFoldDB" id="A0A657M1Z6"/>
<reference evidence="2 3" key="1">
    <citation type="submission" date="2016-02" db="EMBL/GenBank/DDBJ databases">
        <title>Genome sequencing of a beta-galactosidase producing bacteria Rhizobium sp. 59.</title>
        <authorList>
            <person name="Wang D."/>
            <person name="Kot W."/>
            <person name="Qin Y."/>
            <person name="Hansen L."/>
            <person name="Naqvi K."/>
            <person name="Rensing C."/>
        </authorList>
    </citation>
    <scope>NUCLEOTIDE SEQUENCE [LARGE SCALE GENOMIC DNA]</scope>
    <source>
        <strain evidence="2 3">59</strain>
    </source>
</reference>
<gene>
    <name evidence="2" type="ORF">AX760_09995</name>
</gene>
<dbReference type="OrthoDB" id="8193702at2"/>
<evidence type="ECO:0000313" key="2">
    <source>
        <dbReference type="EMBL" id="OJG00790.1"/>
    </source>
</evidence>
<feature type="domain" description="BioF2-like acetyltransferase" evidence="1">
    <location>
        <begin position="200"/>
        <end position="354"/>
    </location>
</feature>
<keyword evidence="3" id="KW-1185">Reference proteome</keyword>
<dbReference type="Proteomes" id="UP000182661">
    <property type="component" value="Unassembled WGS sequence"/>
</dbReference>
<dbReference type="InterPro" id="IPR038740">
    <property type="entry name" value="BioF2-like_GNAT_dom"/>
</dbReference>
<evidence type="ECO:0000259" key="1">
    <source>
        <dbReference type="Pfam" id="PF13480"/>
    </source>
</evidence>
<dbReference type="InterPro" id="IPR016181">
    <property type="entry name" value="Acyl_CoA_acyltransferase"/>
</dbReference>
<dbReference type="RefSeq" id="WP_071831283.1">
    <property type="nucleotide sequence ID" value="NZ_LSRP01000013.1"/>
</dbReference>
<dbReference type="Pfam" id="PF13480">
    <property type="entry name" value="Acetyltransf_6"/>
    <property type="match status" value="1"/>
</dbReference>
<sequence>MTDVDFNMMPVDKMRGRASRATRAAAIEAAATDSLTLSVHVSLDALEADWRRLEASNTISLHQGFDWCKAWAKSHQNPLLLVRGNLGHKTIFILPLELVRGRLFRTARFIGAPHSNINTGLFSSDLGDLASQDFAACVIKQLGEKLSRVADIVTLEKMPFEWRGTCHPLASLPAVRNQNASYQLPLLENFETTLAQINAKRRRKKFRVSEKRLEALGGYDHVVAKTSEERRALLDLFFAQKAARFKVLGLPNVFQDPETQAFFHRLAALGETENGQPLELNAIRLRGENEGRIIAIAGLSRKGDHVICQFGSIDEDIAADSSPGELLFFLMIRRQCAEGAALFDFGIGDQPYKRSWCTVETVQRDIVLPLTVRGRIAAWLHRSLVSMKSAIKKNRTLYAFVQRLRQRRQGTSAGASSEMDNG</sequence>
<proteinExistence type="predicted"/>
<accession>A0A657M1Z6</accession>
<comment type="caution">
    <text evidence="2">The sequence shown here is derived from an EMBL/GenBank/DDBJ whole genome shotgun (WGS) entry which is preliminary data.</text>
</comment>